<keyword evidence="3" id="KW-0804">Transcription</keyword>
<dbReference type="SUPFAM" id="SSF55718">
    <property type="entry name" value="SCP-like"/>
    <property type="match status" value="1"/>
</dbReference>
<keyword evidence="1" id="KW-0805">Transcription regulation</keyword>
<name>A0ABS7TU14_9BACT</name>
<organism evidence="5 6">
    <name type="scientific">Nannocystis pusilla</name>
    <dbReference type="NCBI Taxonomy" id="889268"/>
    <lineage>
        <taxon>Bacteria</taxon>
        <taxon>Pseudomonadati</taxon>
        <taxon>Myxococcota</taxon>
        <taxon>Polyangia</taxon>
        <taxon>Nannocystales</taxon>
        <taxon>Nannocystaceae</taxon>
        <taxon>Nannocystis</taxon>
    </lineage>
</organism>
<evidence type="ECO:0000256" key="2">
    <source>
        <dbReference type="ARBA" id="ARBA00023125"/>
    </source>
</evidence>
<dbReference type="PANTHER" id="PTHR33204:SF18">
    <property type="entry name" value="TRANSCRIPTIONAL REGULATORY PROTEIN"/>
    <property type="match status" value="1"/>
</dbReference>
<feature type="domain" description="HTH hxlR-type" evidence="4">
    <location>
        <begin position="10"/>
        <end position="108"/>
    </location>
</feature>
<proteinExistence type="predicted"/>
<dbReference type="Pfam" id="PF01638">
    <property type="entry name" value="HxlR"/>
    <property type="match status" value="1"/>
</dbReference>
<dbReference type="Proteomes" id="UP001139031">
    <property type="component" value="Unassembled WGS sequence"/>
</dbReference>
<dbReference type="RefSeq" id="WP_224193393.1">
    <property type="nucleotide sequence ID" value="NZ_JAIRAU010000027.1"/>
</dbReference>
<keyword evidence="6" id="KW-1185">Reference proteome</keyword>
<evidence type="ECO:0000259" key="4">
    <source>
        <dbReference type="PROSITE" id="PS51118"/>
    </source>
</evidence>
<dbReference type="PANTHER" id="PTHR33204">
    <property type="entry name" value="TRANSCRIPTIONAL REGULATOR, MARR FAMILY"/>
    <property type="match status" value="1"/>
</dbReference>
<dbReference type="InterPro" id="IPR036527">
    <property type="entry name" value="SCP2_sterol-bd_dom_sf"/>
</dbReference>
<dbReference type="InterPro" id="IPR002577">
    <property type="entry name" value="HTH_HxlR"/>
</dbReference>
<evidence type="ECO:0000313" key="6">
    <source>
        <dbReference type="Proteomes" id="UP001139031"/>
    </source>
</evidence>
<dbReference type="SUPFAM" id="SSF46785">
    <property type="entry name" value="Winged helix' DNA-binding domain"/>
    <property type="match status" value="1"/>
</dbReference>
<dbReference type="InterPro" id="IPR036390">
    <property type="entry name" value="WH_DNA-bd_sf"/>
</dbReference>
<comment type="caution">
    <text evidence="5">The sequence shown here is derived from an EMBL/GenBank/DDBJ whole genome shotgun (WGS) entry which is preliminary data.</text>
</comment>
<dbReference type="InterPro" id="IPR036388">
    <property type="entry name" value="WH-like_DNA-bd_sf"/>
</dbReference>
<evidence type="ECO:0000256" key="3">
    <source>
        <dbReference type="ARBA" id="ARBA00023163"/>
    </source>
</evidence>
<evidence type="ECO:0000256" key="1">
    <source>
        <dbReference type="ARBA" id="ARBA00023015"/>
    </source>
</evidence>
<dbReference type="EMBL" id="JAIRAU010000027">
    <property type="protein sequence ID" value="MBZ5711632.1"/>
    <property type="molecule type" value="Genomic_DNA"/>
</dbReference>
<keyword evidence="2" id="KW-0238">DNA-binding</keyword>
<dbReference type="Gene3D" id="1.10.10.10">
    <property type="entry name" value="Winged helix-like DNA-binding domain superfamily/Winged helix DNA-binding domain"/>
    <property type="match status" value="1"/>
</dbReference>
<accession>A0ABS7TU14</accession>
<protein>
    <submittedName>
        <fullName evidence="5">Helix-turn-helix transcriptional regulator</fullName>
    </submittedName>
</protein>
<evidence type="ECO:0000313" key="5">
    <source>
        <dbReference type="EMBL" id="MBZ5711632.1"/>
    </source>
</evidence>
<sequence length="224" mass="23769">MAARSYGSYCGLARALEIVGERWALLIVRDLLVGPRRFTDLQRGLPRIPTNVLSTRVKELEQAAVIHRRLLPRPGGAIVYELTDRGRALEPAVLALGRWGAPLLGEPGAGEIVTTDSLVMAIRTTFHPDAARGLHVGYELHLGDLVAHARVDDGRLTAGAGPLPGADLVLETGPELRALMTGELAPAAALARGAVQIHGDPALLTTFVALFRIEHTPAGATLEA</sequence>
<dbReference type="PROSITE" id="PS51118">
    <property type="entry name" value="HTH_HXLR"/>
    <property type="match status" value="1"/>
</dbReference>
<gene>
    <name evidence="5" type="ORF">K7C98_20520</name>
</gene>
<dbReference type="Gene3D" id="3.30.1050.10">
    <property type="entry name" value="SCP2 sterol-binding domain"/>
    <property type="match status" value="1"/>
</dbReference>
<reference evidence="5" key="1">
    <citation type="submission" date="2021-08" db="EMBL/GenBank/DDBJ databases">
        <authorList>
            <person name="Stevens D.C."/>
        </authorList>
    </citation>
    <scope>NUCLEOTIDE SEQUENCE</scope>
    <source>
        <strain evidence="5">DSM 53165</strain>
    </source>
</reference>